<comment type="subunit">
    <text evidence="2">Component of the Mediator complex.</text>
</comment>
<feature type="region of interest" description="Disordered" evidence="3">
    <location>
        <begin position="60"/>
        <end position="96"/>
    </location>
</feature>
<dbReference type="GO" id="GO:0003712">
    <property type="term" value="F:transcription coregulator activity"/>
    <property type="evidence" value="ECO:0007669"/>
    <property type="project" value="InterPro"/>
</dbReference>
<comment type="similarity">
    <text evidence="2">Belongs to the Mediator complex subunit 15 family.</text>
</comment>
<evidence type="ECO:0000313" key="5">
    <source>
        <dbReference type="EMBL" id="CAI9726546.1"/>
    </source>
</evidence>
<comment type="subcellular location">
    <subcellularLocation>
        <location evidence="2">Nucleus</location>
    </subcellularLocation>
</comment>
<dbReference type="GO" id="GO:0005634">
    <property type="term" value="C:nucleus"/>
    <property type="evidence" value="ECO:0007669"/>
    <property type="project" value="UniProtKB-SubCell"/>
</dbReference>
<accession>A0AA36F5I8</accession>
<dbReference type="EMBL" id="OX597821">
    <property type="protein sequence ID" value="CAI9726546.1"/>
    <property type="molecule type" value="Genomic_DNA"/>
</dbReference>
<sequence>MEFRNSVVIQIENALKQSGTKIPKSSVKMENRLHQKYKTKEEYLDHLSRIIIHASELSKKRTQAASDAVNQGISPQGIPPKSLAPGQSPQEAQQQS</sequence>
<feature type="compositionally biased region" description="Polar residues" evidence="3">
    <location>
        <begin position="85"/>
        <end position="96"/>
    </location>
</feature>
<keyword evidence="1 2" id="KW-0539">Nucleus</keyword>
<dbReference type="InterPro" id="IPR036529">
    <property type="entry name" value="KIX_dom_sf"/>
</dbReference>
<dbReference type="Proteomes" id="UP001162480">
    <property type="component" value="Chromosome 8"/>
</dbReference>
<organism evidence="5 6">
    <name type="scientific">Octopus vulgaris</name>
    <name type="common">Common octopus</name>
    <dbReference type="NCBI Taxonomy" id="6645"/>
    <lineage>
        <taxon>Eukaryota</taxon>
        <taxon>Metazoa</taxon>
        <taxon>Spiralia</taxon>
        <taxon>Lophotrochozoa</taxon>
        <taxon>Mollusca</taxon>
        <taxon>Cephalopoda</taxon>
        <taxon>Coleoidea</taxon>
        <taxon>Octopodiformes</taxon>
        <taxon>Octopoda</taxon>
        <taxon>Incirrata</taxon>
        <taxon>Octopodidae</taxon>
        <taxon>Octopus</taxon>
    </lineage>
</organism>
<feature type="compositionally biased region" description="Polar residues" evidence="3">
    <location>
        <begin position="63"/>
        <end position="74"/>
    </location>
</feature>
<keyword evidence="2" id="KW-0010">Activator</keyword>
<name>A0AA36F5I8_OCTVU</name>
<keyword evidence="2" id="KW-0804">Transcription</keyword>
<dbReference type="AlphaFoldDB" id="A0AA36F5I8"/>
<feature type="domain" description="Mediator of RNA polymerase II transcription subunit 15 N-terminal" evidence="4">
    <location>
        <begin position="2"/>
        <end position="64"/>
    </location>
</feature>
<dbReference type="Gene3D" id="1.10.246.20">
    <property type="entry name" value="Coactivator CBP, KIX domain"/>
    <property type="match status" value="1"/>
</dbReference>
<proteinExistence type="inferred from homology"/>
<evidence type="ECO:0000256" key="3">
    <source>
        <dbReference type="SAM" id="MobiDB-lite"/>
    </source>
</evidence>
<dbReference type="InterPro" id="IPR019087">
    <property type="entry name" value="Med15_N"/>
</dbReference>
<protein>
    <recommendedName>
        <fullName evidence="2">Mediator of RNA polymerase II transcription subunit 15</fullName>
    </recommendedName>
    <alternativeName>
        <fullName evidence="2">Mediator complex subunit 15</fullName>
    </alternativeName>
</protein>
<keyword evidence="2" id="KW-0805">Transcription regulation</keyword>
<evidence type="ECO:0000256" key="2">
    <source>
        <dbReference type="RuleBase" id="RU364148"/>
    </source>
</evidence>
<gene>
    <name evidence="2" type="primary">MED15</name>
    <name evidence="5" type="ORF">OCTVUL_1B000488</name>
</gene>
<evidence type="ECO:0000313" key="6">
    <source>
        <dbReference type="Proteomes" id="UP001162480"/>
    </source>
</evidence>
<dbReference type="GO" id="GO:0006355">
    <property type="term" value="P:regulation of DNA-templated transcription"/>
    <property type="evidence" value="ECO:0007669"/>
    <property type="project" value="InterPro"/>
</dbReference>
<keyword evidence="6" id="KW-1185">Reference proteome</keyword>
<dbReference type="Pfam" id="PF09606">
    <property type="entry name" value="Med15_N"/>
    <property type="match status" value="1"/>
</dbReference>
<evidence type="ECO:0000259" key="4">
    <source>
        <dbReference type="Pfam" id="PF09606"/>
    </source>
</evidence>
<reference evidence="5" key="1">
    <citation type="submission" date="2023-08" db="EMBL/GenBank/DDBJ databases">
        <authorList>
            <person name="Alioto T."/>
            <person name="Alioto T."/>
            <person name="Gomez Garrido J."/>
        </authorList>
    </citation>
    <scope>NUCLEOTIDE SEQUENCE</scope>
</reference>
<evidence type="ECO:0000256" key="1">
    <source>
        <dbReference type="ARBA" id="ARBA00023242"/>
    </source>
</evidence>
<comment type="function">
    <text evidence="2">Component of the Mediator complex, a coactivator involved in the regulated transcription of nearly all RNA polymerase II-dependent genes. Mediator functions as a bridge to convey information from gene-specific regulatory proteins to the basal RNA polymerase II transcription machinery. Mediator is recruited to promoters by direct interactions with regulatory proteins and serves as a scaffold for the assembly of a functional preinitiation complex with RNA polymerase II and the general transcription factors.</text>
</comment>